<dbReference type="Pfam" id="PF03065">
    <property type="entry name" value="Glyco_hydro_57"/>
    <property type="match status" value="1"/>
</dbReference>
<keyword evidence="2" id="KW-0119">Carbohydrate metabolism</keyword>
<protein>
    <submittedName>
        <fullName evidence="4">DUF3536 domain-containing protein</fullName>
    </submittedName>
</protein>
<evidence type="ECO:0000256" key="1">
    <source>
        <dbReference type="ARBA" id="ARBA00006821"/>
    </source>
</evidence>
<dbReference type="Pfam" id="PF12055">
    <property type="entry name" value="DUF3536"/>
    <property type="match status" value="1"/>
</dbReference>
<feature type="domain" description="Glycoside hydrolase family 57 N-terminal" evidence="3">
    <location>
        <begin position="79"/>
        <end position="282"/>
    </location>
</feature>
<dbReference type="PANTHER" id="PTHR36306:SF3">
    <property type="entry name" value="GLYCOSIDE HYDROLASE FAMILY 57"/>
    <property type="match status" value="1"/>
</dbReference>
<evidence type="ECO:0000313" key="4">
    <source>
        <dbReference type="EMBL" id="MBC8179268.1"/>
    </source>
</evidence>
<sequence length="783" mass="89323">YHDWNERITRECYGPNTRARLHGDHGLILELINNYEYMSFDFGPTLLSWLEKTHPWIYGQILDADRLSRDRFHGHGNALAQVYNHIIMPLATTRDRLTQIRWGLADFKHRFGRRAEGMWLSEMAVDRESLNLMAEEGVKFTILSPTQAQSVRLLKGSSDDKPWQDVRGAINPTRPYRVLLGGEEGHFIDVFFYDGPVSRAVAYEKLLASGQDLLARIEDAFGTHDDGPELVSLATDGESYGHHFKFGDLALSWFFHSLERGERIKLANYGLFLENFPPQEEVRIVENSSWSCAHGVERWRADCGCSVSQTPGWNQAWRAPLREGLDWLSNELAGVFEERGGRLFKDPWKARDEYITLFLDSTAEVRERYIRSHSLRSLEEEEQIEAFQLLEVQRMALYMFTSCGWFFDDISGLEPVQVLKYAARAMELAESWTNKDLDSGLMKYLSKARSNDSDYRDGKDVYDSLVRPISIDPSRAIAHYALAGLTDGVSRAGGVFSERVRPLSELFFTEGEVKATLGQAEVIEVGTGRLFMRVYLALLGETGKLNCLVGSDAGGFDLEKTAGEIRQTLTSSPKKAEDIFRTYVAEVRQYGSEDLIPDTLKTFMEGMVLSLNCRNRDYILKYDAFLEDVFSLRKERGDLVPVIPEDLLSILLCDELNRLFSPDEEKRSVEWTRLNDLTAQAKSLKMVLNDKSTREKSQDYLAREMNRLASTPDTIPIKNVIEFLNMAEDLNLKPDLWECQNMFYELYNNPDFTQGLGADISPVFHELGRRLGFLASAGMELKA</sequence>
<dbReference type="Proteomes" id="UP000650524">
    <property type="component" value="Unassembled WGS sequence"/>
</dbReference>
<reference evidence="4 5" key="1">
    <citation type="submission" date="2020-08" db="EMBL/GenBank/DDBJ databases">
        <title>Bridging the membrane lipid divide: bacteria of the FCB group superphylum have the potential to synthesize archaeal ether lipids.</title>
        <authorList>
            <person name="Villanueva L."/>
            <person name="Von Meijenfeldt F.A.B."/>
            <person name="Westbye A.B."/>
            <person name="Yadav S."/>
            <person name="Hopmans E.C."/>
            <person name="Dutilh B.E."/>
            <person name="Sinninghe Damste J.S."/>
        </authorList>
    </citation>
    <scope>NUCLEOTIDE SEQUENCE [LARGE SCALE GENOMIC DNA]</scope>
    <source>
        <strain evidence="4">NIOZ-UU27</strain>
    </source>
</reference>
<dbReference type="GO" id="GO:0005975">
    <property type="term" value="P:carbohydrate metabolic process"/>
    <property type="evidence" value="ECO:0007669"/>
    <property type="project" value="InterPro"/>
</dbReference>
<organism evidence="4 5">
    <name type="scientific">Candidatus Desulfacyla euxinica</name>
    <dbReference type="NCBI Taxonomy" id="2841693"/>
    <lineage>
        <taxon>Bacteria</taxon>
        <taxon>Deltaproteobacteria</taxon>
        <taxon>Candidatus Desulfacyla</taxon>
    </lineage>
</organism>
<dbReference type="SUPFAM" id="SSF88713">
    <property type="entry name" value="Glycoside hydrolase/deacetylase"/>
    <property type="match status" value="1"/>
</dbReference>
<dbReference type="InterPro" id="IPR021923">
    <property type="entry name" value="DUF3536"/>
</dbReference>
<evidence type="ECO:0000259" key="3">
    <source>
        <dbReference type="Pfam" id="PF03065"/>
    </source>
</evidence>
<gene>
    <name evidence="4" type="ORF">H8E19_17840</name>
</gene>
<accession>A0A8J6N3F9</accession>
<dbReference type="AlphaFoldDB" id="A0A8J6N3F9"/>
<dbReference type="GO" id="GO:0003824">
    <property type="term" value="F:catalytic activity"/>
    <property type="evidence" value="ECO:0007669"/>
    <property type="project" value="InterPro"/>
</dbReference>
<feature type="non-terminal residue" evidence="4">
    <location>
        <position position="1"/>
    </location>
</feature>
<comment type="similarity">
    <text evidence="1">Belongs to the glycosyl hydrolase 57 family.</text>
</comment>
<dbReference type="EMBL" id="JACNJD010000365">
    <property type="protein sequence ID" value="MBC8179268.1"/>
    <property type="molecule type" value="Genomic_DNA"/>
</dbReference>
<name>A0A8J6N3F9_9DELT</name>
<dbReference type="Gene3D" id="3.20.110.20">
    <property type="match status" value="1"/>
</dbReference>
<evidence type="ECO:0000313" key="5">
    <source>
        <dbReference type="Proteomes" id="UP000650524"/>
    </source>
</evidence>
<comment type="caution">
    <text evidence="4">The sequence shown here is derived from an EMBL/GenBank/DDBJ whole genome shotgun (WGS) entry which is preliminary data.</text>
</comment>
<evidence type="ECO:0000256" key="2">
    <source>
        <dbReference type="ARBA" id="ARBA00023277"/>
    </source>
</evidence>
<dbReference type="CDD" id="cd10797">
    <property type="entry name" value="GH57N_APU_like_1"/>
    <property type="match status" value="1"/>
</dbReference>
<dbReference type="PANTHER" id="PTHR36306">
    <property type="entry name" value="ALPHA-AMYLASE-RELATED-RELATED"/>
    <property type="match status" value="1"/>
</dbReference>
<dbReference type="InterPro" id="IPR052046">
    <property type="entry name" value="GH57_Enzymes"/>
</dbReference>
<dbReference type="InterPro" id="IPR011330">
    <property type="entry name" value="Glyco_hydro/deAcase_b/a-brl"/>
</dbReference>
<proteinExistence type="inferred from homology"/>
<dbReference type="InterPro" id="IPR004300">
    <property type="entry name" value="Glyco_hydro_57_N"/>
</dbReference>